<dbReference type="Gene3D" id="3.40.30.120">
    <property type="match status" value="1"/>
</dbReference>
<evidence type="ECO:0000313" key="6">
    <source>
        <dbReference type="Proteomes" id="UP000184096"/>
    </source>
</evidence>
<dbReference type="PANTHER" id="PTHR43004">
    <property type="entry name" value="TRK SYSTEM POTASSIUM UPTAKE PROTEIN"/>
    <property type="match status" value="1"/>
</dbReference>
<evidence type="ECO:0000256" key="1">
    <source>
        <dbReference type="ARBA" id="ARBA00001974"/>
    </source>
</evidence>
<dbReference type="InterPro" id="IPR050641">
    <property type="entry name" value="RIFMO-like"/>
</dbReference>
<evidence type="ECO:0000259" key="4">
    <source>
        <dbReference type="Pfam" id="PF01494"/>
    </source>
</evidence>
<dbReference type="RefSeq" id="WP_072816551.1">
    <property type="nucleotide sequence ID" value="NZ_LT670849.1"/>
</dbReference>
<proteinExistence type="predicted"/>
<dbReference type="EMBL" id="LT670849">
    <property type="protein sequence ID" value="SHN63948.1"/>
    <property type="molecule type" value="Genomic_DNA"/>
</dbReference>
<organism evidence="5 6">
    <name type="scientific">Bradyrhizobium erythrophlei</name>
    <dbReference type="NCBI Taxonomy" id="1437360"/>
    <lineage>
        <taxon>Bacteria</taxon>
        <taxon>Pseudomonadati</taxon>
        <taxon>Pseudomonadota</taxon>
        <taxon>Alphaproteobacteria</taxon>
        <taxon>Hyphomicrobiales</taxon>
        <taxon>Nitrobacteraceae</taxon>
        <taxon>Bradyrhizobium</taxon>
    </lineage>
</organism>
<evidence type="ECO:0000313" key="5">
    <source>
        <dbReference type="EMBL" id="SHN63948.1"/>
    </source>
</evidence>
<sequence length="552" mass="61263">MAADLDANVLVVGAGPVGLTLAIDLAWRGIEVTVVEARAAAEPPEPKCNHVAARTMEIFRRLGLAEQIRNSGLPADYPHDISYRTAFTGEELTRIPIPCRRDRFSRRDGPDCNWPTPEPPHRINQIFLEPILFEHAAADRRIRILNRTSVDDVRIGDDFAEVQLRDLETNAVTIRRCRYLIGCDGARSIVRKAIGAAFEGDAVIQRVQSTYIRSRELMSRQHTAPAWGTGAINPRRSGMVYAIDGRERWLVHNYMRPGEGDFETVDRDACIRTILGVGADFKYEVISKEDWVGRRLIASQFRDANAFIAGDAAHIWVPYAGYGMNAGIADATNLSWMLAAHLNGWAPASILDAYEAERLPITSQVSRFAMSHAEAEIRRRGAVPETIEENSAEGERVRRETGQLTYEINVQQYACAGLNFGSYYDRSPIIAYDGAMPPAYTMGSFTPSTVPGCRTHHLWCADGASLYDRMGPEFTLLRFDPALDVGPLRRAAETRNVPLELLDVTAPDEIVREGALVLSRPDQHVAWRGHRAPADPLSLIDHIRGASKQTAG</sequence>
<name>A0A1M7SZR6_9BRAD</name>
<gene>
    <name evidence="5" type="ORF">SAMN05444170_0505</name>
</gene>
<keyword evidence="2" id="KW-0285">Flavoprotein</keyword>
<dbReference type="InterPro" id="IPR002938">
    <property type="entry name" value="FAD-bd"/>
</dbReference>
<dbReference type="AlphaFoldDB" id="A0A1M7SZR6"/>
<dbReference type="PANTHER" id="PTHR43004:SF19">
    <property type="entry name" value="BINDING MONOOXYGENASE, PUTATIVE (JCVI)-RELATED"/>
    <property type="match status" value="1"/>
</dbReference>
<dbReference type="NCBIfam" id="NF004780">
    <property type="entry name" value="PRK06126.1"/>
    <property type="match status" value="1"/>
</dbReference>
<dbReference type="Proteomes" id="UP000184096">
    <property type="component" value="Chromosome I"/>
</dbReference>
<dbReference type="InterPro" id="IPR036188">
    <property type="entry name" value="FAD/NAD-bd_sf"/>
</dbReference>
<feature type="domain" description="FAD-binding" evidence="4">
    <location>
        <begin position="7"/>
        <end position="369"/>
    </location>
</feature>
<dbReference type="GO" id="GO:0016709">
    <property type="term" value="F:oxidoreductase activity, acting on paired donors, with incorporation or reduction of molecular oxygen, NAD(P)H as one donor, and incorporation of one atom of oxygen"/>
    <property type="evidence" value="ECO:0007669"/>
    <property type="project" value="UniProtKB-ARBA"/>
</dbReference>
<evidence type="ECO:0000256" key="3">
    <source>
        <dbReference type="ARBA" id="ARBA00022827"/>
    </source>
</evidence>
<dbReference type="Gene3D" id="3.30.9.10">
    <property type="entry name" value="D-Amino Acid Oxidase, subunit A, domain 2"/>
    <property type="match status" value="1"/>
</dbReference>
<keyword evidence="6" id="KW-1185">Reference proteome</keyword>
<dbReference type="Gene3D" id="3.50.50.60">
    <property type="entry name" value="FAD/NAD(P)-binding domain"/>
    <property type="match status" value="1"/>
</dbReference>
<comment type="cofactor">
    <cofactor evidence="1">
        <name>FAD</name>
        <dbReference type="ChEBI" id="CHEBI:57692"/>
    </cofactor>
</comment>
<dbReference type="Pfam" id="PF01494">
    <property type="entry name" value="FAD_binding_3"/>
    <property type="match status" value="1"/>
</dbReference>
<reference evidence="6" key="1">
    <citation type="submission" date="2016-11" db="EMBL/GenBank/DDBJ databases">
        <authorList>
            <person name="Varghese N."/>
            <person name="Submissions S."/>
        </authorList>
    </citation>
    <scope>NUCLEOTIDE SEQUENCE [LARGE SCALE GENOMIC DNA]</scope>
    <source>
        <strain evidence="6">GAS401</strain>
    </source>
</reference>
<keyword evidence="3" id="KW-0274">FAD</keyword>
<dbReference type="OrthoDB" id="9791689at2"/>
<dbReference type="PRINTS" id="PR00420">
    <property type="entry name" value="RNGMNOXGNASE"/>
</dbReference>
<accession>A0A1M7SZR6</accession>
<evidence type="ECO:0000256" key="2">
    <source>
        <dbReference type="ARBA" id="ARBA00022630"/>
    </source>
</evidence>
<protein>
    <submittedName>
        <fullName evidence="5">2-polyprenyl-6-methoxyphenol hydroxylase</fullName>
    </submittedName>
</protein>
<dbReference type="GO" id="GO:0071949">
    <property type="term" value="F:FAD binding"/>
    <property type="evidence" value="ECO:0007669"/>
    <property type="project" value="InterPro"/>
</dbReference>
<dbReference type="SUPFAM" id="SSF51905">
    <property type="entry name" value="FAD/NAD(P)-binding domain"/>
    <property type="match status" value="1"/>
</dbReference>